<sequence>MIRKNDVESILVERDNLISVRNPFVVLALEYLHSLLVVHRDLKPDNLLIAHDGHLKLTDFGSSKVGLINNTDDLSGPAVSVTTLLEEDEPQLSTSEHLNQRERRQKGSAVGTPDYLVPEILLGIGHVLAKIDPTWGSKYKPQAYSLIANFMSLDRRA</sequence>
<evidence type="ECO:0000256" key="6">
    <source>
        <dbReference type="ARBA" id="ARBA00022840"/>
    </source>
</evidence>
<keyword evidence="6" id="KW-0067">ATP-binding</keyword>
<dbReference type="PROSITE" id="PS50011">
    <property type="entry name" value="PROTEIN_KINASE_DOM"/>
    <property type="match status" value="1"/>
</dbReference>
<dbReference type="InterPro" id="IPR050236">
    <property type="entry name" value="Ser_Thr_kinase_AGC"/>
</dbReference>
<reference evidence="11 12" key="1">
    <citation type="submission" date="2020-10" db="EMBL/GenBank/DDBJ databases">
        <title>The Coptis chinensis genome and diversification of protoberbering-type alkaloids.</title>
        <authorList>
            <person name="Wang B."/>
            <person name="Shu S."/>
            <person name="Song C."/>
            <person name="Liu Y."/>
        </authorList>
    </citation>
    <scope>NUCLEOTIDE SEQUENCE [LARGE SCALE GENOMIC DNA]</scope>
    <source>
        <strain evidence="11">HL-2020</strain>
        <tissue evidence="11">Leaf</tissue>
    </source>
</reference>
<dbReference type="EMBL" id="JADFTS010000009">
    <property type="protein sequence ID" value="KAF9589293.1"/>
    <property type="molecule type" value="Genomic_DNA"/>
</dbReference>
<dbReference type="Gene3D" id="1.10.510.10">
    <property type="entry name" value="Transferase(Phosphotransferase) domain 1"/>
    <property type="match status" value="1"/>
</dbReference>
<organism evidence="11 12">
    <name type="scientific">Coptis chinensis</name>
    <dbReference type="NCBI Taxonomy" id="261450"/>
    <lineage>
        <taxon>Eukaryota</taxon>
        <taxon>Viridiplantae</taxon>
        <taxon>Streptophyta</taxon>
        <taxon>Embryophyta</taxon>
        <taxon>Tracheophyta</taxon>
        <taxon>Spermatophyta</taxon>
        <taxon>Magnoliopsida</taxon>
        <taxon>Ranunculales</taxon>
        <taxon>Ranunculaceae</taxon>
        <taxon>Coptidoideae</taxon>
        <taxon>Coptis</taxon>
    </lineage>
</organism>
<gene>
    <name evidence="11" type="ORF">IFM89_022363</name>
</gene>
<evidence type="ECO:0000256" key="4">
    <source>
        <dbReference type="ARBA" id="ARBA00022741"/>
    </source>
</evidence>
<dbReference type="Pfam" id="PF00069">
    <property type="entry name" value="Pkinase"/>
    <property type="match status" value="1"/>
</dbReference>
<dbReference type="InterPro" id="IPR008271">
    <property type="entry name" value="Ser/Thr_kinase_AS"/>
</dbReference>
<protein>
    <recommendedName>
        <fullName evidence="1">non-specific serine/threonine protein kinase</fullName>
        <ecNumber evidence="1">2.7.11.1</ecNumber>
    </recommendedName>
</protein>
<dbReference type="InterPro" id="IPR000719">
    <property type="entry name" value="Prot_kinase_dom"/>
</dbReference>
<evidence type="ECO:0000256" key="9">
    <source>
        <dbReference type="SAM" id="MobiDB-lite"/>
    </source>
</evidence>
<dbReference type="SUPFAM" id="SSF56112">
    <property type="entry name" value="Protein kinase-like (PK-like)"/>
    <property type="match status" value="1"/>
</dbReference>
<keyword evidence="2" id="KW-0723">Serine/threonine-protein kinase</keyword>
<evidence type="ECO:0000256" key="3">
    <source>
        <dbReference type="ARBA" id="ARBA00022679"/>
    </source>
</evidence>
<dbReference type="GO" id="GO:0005524">
    <property type="term" value="F:ATP binding"/>
    <property type="evidence" value="ECO:0007669"/>
    <property type="project" value="UniProtKB-KW"/>
</dbReference>
<comment type="catalytic activity">
    <reaction evidence="8">
        <text>L-seryl-[protein] + ATP = O-phospho-L-seryl-[protein] + ADP + H(+)</text>
        <dbReference type="Rhea" id="RHEA:17989"/>
        <dbReference type="Rhea" id="RHEA-COMP:9863"/>
        <dbReference type="Rhea" id="RHEA-COMP:11604"/>
        <dbReference type="ChEBI" id="CHEBI:15378"/>
        <dbReference type="ChEBI" id="CHEBI:29999"/>
        <dbReference type="ChEBI" id="CHEBI:30616"/>
        <dbReference type="ChEBI" id="CHEBI:83421"/>
        <dbReference type="ChEBI" id="CHEBI:456216"/>
        <dbReference type="EC" id="2.7.11.1"/>
    </reaction>
</comment>
<comment type="caution">
    <text evidence="11">The sequence shown here is derived from an EMBL/GenBank/DDBJ whole genome shotgun (WGS) entry which is preliminary data.</text>
</comment>
<dbReference type="PANTHER" id="PTHR24356">
    <property type="entry name" value="SERINE/THREONINE-PROTEIN KINASE"/>
    <property type="match status" value="1"/>
</dbReference>
<comment type="catalytic activity">
    <reaction evidence="7">
        <text>L-threonyl-[protein] + ATP = O-phospho-L-threonyl-[protein] + ADP + H(+)</text>
        <dbReference type="Rhea" id="RHEA:46608"/>
        <dbReference type="Rhea" id="RHEA-COMP:11060"/>
        <dbReference type="Rhea" id="RHEA-COMP:11605"/>
        <dbReference type="ChEBI" id="CHEBI:15378"/>
        <dbReference type="ChEBI" id="CHEBI:30013"/>
        <dbReference type="ChEBI" id="CHEBI:30616"/>
        <dbReference type="ChEBI" id="CHEBI:61977"/>
        <dbReference type="ChEBI" id="CHEBI:456216"/>
        <dbReference type="EC" id="2.7.11.1"/>
    </reaction>
</comment>
<evidence type="ECO:0000259" key="10">
    <source>
        <dbReference type="PROSITE" id="PS50011"/>
    </source>
</evidence>
<feature type="domain" description="Protein kinase" evidence="10">
    <location>
        <begin position="1"/>
        <end position="157"/>
    </location>
</feature>
<evidence type="ECO:0000256" key="8">
    <source>
        <dbReference type="ARBA" id="ARBA00048679"/>
    </source>
</evidence>
<evidence type="ECO:0000256" key="2">
    <source>
        <dbReference type="ARBA" id="ARBA00022527"/>
    </source>
</evidence>
<dbReference type="EC" id="2.7.11.1" evidence="1"/>
<dbReference type="GO" id="GO:0004674">
    <property type="term" value="F:protein serine/threonine kinase activity"/>
    <property type="evidence" value="ECO:0007669"/>
    <property type="project" value="UniProtKB-KW"/>
</dbReference>
<dbReference type="Proteomes" id="UP000631114">
    <property type="component" value="Unassembled WGS sequence"/>
</dbReference>
<dbReference type="InterPro" id="IPR011009">
    <property type="entry name" value="Kinase-like_dom_sf"/>
</dbReference>
<accession>A0A835H0G0</accession>
<evidence type="ECO:0000313" key="11">
    <source>
        <dbReference type="EMBL" id="KAF9589293.1"/>
    </source>
</evidence>
<evidence type="ECO:0000313" key="12">
    <source>
        <dbReference type="Proteomes" id="UP000631114"/>
    </source>
</evidence>
<evidence type="ECO:0000256" key="1">
    <source>
        <dbReference type="ARBA" id="ARBA00012513"/>
    </source>
</evidence>
<name>A0A835H0G0_9MAGN</name>
<feature type="region of interest" description="Disordered" evidence="9">
    <location>
        <begin position="90"/>
        <end position="109"/>
    </location>
</feature>
<keyword evidence="5" id="KW-0418">Kinase</keyword>
<dbReference type="OrthoDB" id="162894at2759"/>
<keyword evidence="12" id="KW-1185">Reference proteome</keyword>
<evidence type="ECO:0000256" key="5">
    <source>
        <dbReference type="ARBA" id="ARBA00022777"/>
    </source>
</evidence>
<keyword evidence="4" id="KW-0547">Nucleotide-binding</keyword>
<keyword evidence="3" id="KW-0808">Transferase</keyword>
<dbReference type="PANTHER" id="PTHR24356:SF1">
    <property type="entry name" value="SERINE_THREONINE-PROTEIN KINASE GREATWALL"/>
    <property type="match status" value="1"/>
</dbReference>
<evidence type="ECO:0000256" key="7">
    <source>
        <dbReference type="ARBA" id="ARBA00047899"/>
    </source>
</evidence>
<dbReference type="PROSITE" id="PS00108">
    <property type="entry name" value="PROTEIN_KINASE_ST"/>
    <property type="match status" value="1"/>
</dbReference>
<dbReference type="GO" id="GO:0035556">
    <property type="term" value="P:intracellular signal transduction"/>
    <property type="evidence" value="ECO:0007669"/>
    <property type="project" value="TreeGrafter"/>
</dbReference>
<feature type="non-terminal residue" evidence="11">
    <location>
        <position position="1"/>
    </location>
</feature>
<dbReference type="AlphaFoldDB" id="A0A835H0G0"/>
<proteinExistence type="predicted"/>